<dbReference type="AlphaFoldDB" id="A0A9K3GX91"/>
<dbReference type="PANTHER" id="PTHR46626:SF2">
    <property type="entry name" value="RETICULON-LIKE PROTEIN B17"/>
    <property type="match status" value="1"/>
</dbReference>
<keyword evidence="6" id="KW-0732">Signal</keyword>
<dbReference type="InterPro" id="IPR044647">
    <property type="entry name" value="RTNLB17/18/21"/>
</dbReference>
<feature type="chain" id="PRO_5039896589" description="Reticulon domain-containing protein" evidence="6">
    <location>
        <begin position="24"/>
        <end position="122"/>
    </location>
</feature>
<dbReference type="Pfam" id="PF02453">
    <property type="entry name" value="Reticulon"/>
    <property type="match status" value="1"/>
</dbReference>
<accession>A0A9K3GX91</accession>
<dbReference type="GO" id="GO:0005789">
    <property type="term" value="C:endoplasmic reticulum membrane"/>
    <property type="evidence" value="ECO:0007669"/>
    <property type="project" value="UniProtKB-SubCell"/>
</dbReference>
<evidence type="ECO:0000313" key="8">
    <source>
        <dbReference type="EMBL" id="KAF5759372.1"/>
    </source>
</evidence>
<reference evidence="8" key="2">
    <citation type="submission" date="2020-06" db="EMBL/GenBank/DDBJ databases">
        <title>Helianthus annuus Genome sequencing and assembly Release 2.</title>
        <authorList>
            <person name="Gouzy J."/>
            <person name="Langlade N."/>
            <person name="Munos S."/>
        </authorList>
    </citation>
    <scope>NUCLEOTIDE SEQUENCE</scope>
    <source>
        <tissue evidence="8">Leaves</tissue>
    </source>
</reference>
<proteinExistence type="predicted"/>
<evidence type="ECO:0000256" key="3">
    <source>
        <dbReference type="ARBA" id="ARBA00022824"/>
    </source>
</evidence>
<keyword evidence="4" id="KW-1133">Transmembrane helix</keyword>
<keyword evidence="2" id="KW-0812">Transmembrane</keyword>
<evidence type="ECO:0000259" key="7">
    <source>
        <dbReference type="Pfam" id="PF02453"/>
    </source>
</evidence>
<evidence type="ECO:0000313" key="9">
    <source>
        <dbReference type="Proteomes" id="UP000215914"/>
    </source>
</evidence>
<dbReference type="Gramene" id="mRNA:HanXRQr2_Chr16g0740481">
    <property type="protein sequence ID" value="mRNA:HanXRQr2_Chr16g0740481"/>
    <property type="gene ID" value="HanXRQr2_Chr16g0740481"/>
</dbReference>
<dbReference type="Proteomes" id="UP000215914">
    <property type="component" value="Unassembled WGS sequence"/>
</dbReference>
<evidence type="ECO:0000256" key="5">
    <source>
        <dbReference type="ARBA" id="ARBA00023136"/>
    </source>
</evidence>
<evidence type="ECO:0000256" key="4">
    <source>
        <dbReference type="ARBA" id="ARBA00022989"/>
    </source>
</evidence>
<feature type="signal peptide" evidence="6">
    <location>
        <begin position="1"/>
        <end position="23"/>
    </location>
</feature>
<dbReference type="PANTHER" id="PTHR46626">
    <property type="entry name" value="RETICULON-LIKE PROTEIN B17"/>
    <property type="match status" value="1"/>
</dbReference>
<gene>
    <name evidence="8" type="ORF">HanXRQr2_Chr16g0740481</name>
</gene>
<dbReference type="EMBL" id="MNCJ02000331">
    <property type="protein sequence ID" value="KAF5759372.1"/>
    <property type="molecule type" value="Genomic_DNA"/>
</dbReference>
<evidence type="ECO:0000256" key="2">
    <source>
        <dbReference type="ARBA" id="ARBA00022692"/>
    </source>
</evidence>
<organism evidence="8 9">
    <name type="scientific">Helianthus annuus</name>
    <name type="common">Common sunflower</name>
    <dbReference type="NCBI Taxonomy" id="4232"/>
    <lineage>
        <taxon>Eukaryota</taxon>
        <taxon>Viridiplantae</taxon>
        <taxon>Streptophyta</taxon>
        <taxon>Embryophyta</taxon>
        <taxon>Tracheophyta</taxon>
        <taxon>Spermatophyta</taxon>
        <taxon>Magnoliopsida</taxon>
        <taxon>eudicotyledons</taxon>
        <taxon>Gunneridae</taxon>
        <taxon>Pentapetalae</taxon>
        <taxon>asterids</taxon>
        <taxon>campanulids</taxon>
        <taxon>Asterales</taxon>
        <taxon>Asteraceae</taxon>
        <taxon>Asteroideae</taxon>
        <taxon>Heliantheae alliance</taxon>
        <taxon>Heliantheae</taxon>
        <taxon>Helianthus</taxon>
    </lineage>
</organism>
<keyword evidence="5" id="KW-0472">Membrane</keyword>
<protein>
    <recommendedName>
        <fullName evidence="7">Reticulon domain-containing protein</fullName>
    </recommendedName>
</protein>
<comment type="subcellular location">
    <subcellularLocation>
        <location evidence="1">Endoplasmic reticulum membrane</location>
        <topology evidence="1">Multi-pass membrane protein</topology>
    </subcellularLocation>
</comment>
<dbReference type="InterPro" id="IPR003388">
    <property type="entry name" value="Reticulon"/>
</dbReference>
<evidence type="ECO:0000256" key="6">
    <source>
        <dbReference type="SAM" id="SignalP"/>
    </source>
</evidence>
<name>A0A9K3GX91_HELAN</name>
<keyword evidence="9" id="KW-1185">Reference proteome</keyword>
<feature type="domain" description="Reticulon" evidence="7">
    <location>
        <begin position="2"/>
        <end position="79"/>
    </location>
</feature>
<evidence type="ECO:0000256" key="1">
    <source>
        <dbReference type="ARBA" id="ARBA00004477"/>
    </source>
</evidence>
<keyword evidence="3" id="KW-0256">Endoplasmic reticulum</keyword>
<comment type="caution">
    <text evidence="8">The sequence shown here is derived from an EMBL/GenBank/DDBJ whole genome shotgun (WGS) entry which is preliminary data.</text>
</comment>
<sequence length="122" mass="13644">MVALVSQLGLLCLCVLFISNMIAQRNGIESKRELKLKEEDILRAARVILPAVNFAISKARKLFSGQPSTTLKVAPLLLPNMVILQHSRGFVHLDSLSALQAQNCTHCTQTKYARKVRWKNCN</sequence>
<reference evidence="8" key="1">
    <citation type="journal article" date="2017" name="Nature">
        <title>The sunflower genome provides insights into oil metabolism, flowering and Asterid evolution.</title>
        <authorList>
            <person name="Badouin H."/>
            <person name="Gouzy J."/>
            <person name="Grassa C.J."/>
            <person name="Murat F."/>
            <person name="Staton S.E."/>
            <person name="Cottret L."/>
            <person name="Lelandais-Briere C."/>
            <person name="Owens G.L."/>
            <person name="Carrere S."/>
            <person name="Mayjonade B."/>
            <person name="Legrand L."/>
            <person name="Gill N."/>
            <person name="Kane N.C."/>
            <person name="Bowers J.E."/>
            <person name="Hubner S."/>
            <person name="Bellec A."/>
            <person name="Berard A."/>
            <person name="Berges H."/>
            <person name="Blanchet N."/>
            <person name="Boniface M.C."/>
            <person name="Brunel D."/>
            <person name="Catrice O."/>
            <person name="Chaidir N."/>
            <person name="Claudel C."/>
            <person name="Donnadieu C."/>
            <person name="Faraut T."/>
            <person name="Fievet G."/>
            <person name="Helmstetter N."/>
            <person name="King M."/>
            <person name="Knapp S.J."/>
            <person name="Lai Z."/>
            <person name="Le Paslier M.C."/>
            <person name="Lippi Y."/>
            <person name="Lorenzon L."/>
            <person name="Mandel J.R."/>
            <person name="Marage G."/>
            <person name="Marchand G."/>
            <person name="Marquand E."/>
            <person name="Bret-Mestries E."/>
            <person name="Morien E."/>
            <person name="Nambeesan S."/>
            <person name="Nguyen T."/>
            <person name="Pegot-Espagnet P."/>
            <person name="Pouilly N."/>
            <person name="Raftis F."/>
            <person name="Sallet E."/>
            <person name="Schiex T."/>
            <person name="Thomas J."/>
            <person name="Vandecasteele C."/>
            <person name="Vares D."/>
            <person name="Vear F."/>
            <person name="Vautrin S."/>
            <person name="Crespi M."/>
            <person name="Mangin B."/>
            <person name="Burke J.M."/>
            <person name="Salse J."/>
            <person name="Munos S."/>
            <person name="Vincourt P."/>
            <person name="Rieseberg L.H."/>
            <person name="Langlade N.B."/>
        </authorList>
    </citation>
    <scope>NUCLEOTIDE SEQUENCE</scope>
    <source>
        <tissue evidence="8">Leaves</tissue>
    </source>
</reference>